<dbReference type="SUPFAM" id="SSF51126">
    <property type="entry name" value="Pectin lyase-like"/>
    <property type="match status" value="1"/>
</dbReference>
<protein>
    <submittedName>
        <fullName evidence="1">Uncharacterized protein</fullName>
    </submittedName>
</protein>
<dbReference type="AlphaFoldDB" id="A0A0F9JBG6"/>
<feature type="non-terminal residue" evidence="1">
    <location>
        <position position="1"/>
    </location>
</feature>
<comment type="caution">
    <text evidence="1">The sequence shown here is derived from an EMBL/GenBank/DDBJ whole genome shotgun (WGS) entry which is preliminary data.</text>
</comment>
<sequence>QPLDLNLALLDFDLVGPGAANRQPDVLKTRDDTLRGRVNLLITNMNDISTGDPNDSLIMFVPRDGTNPLSADWDIGAHAIILNTVGNTLSGDAAKVEFKSATLINITAAAGPVTVTATGGASFTINDAGGGSDIDVVGNIDMQSAQKMVNLVAGTAAADAIRKDQALLLDGTQAMAAALVMGSNKITGLTDGTADTDAATYRQTLGLKLKLEFAAFDPHLSAVTVGEEGCDFTDIKDALDYVNNITRSAQRQVAIYVFEKQDANAGYEIAVEWTVPTYTHLIGMGKPVIFHDNGGLTGAFISLDEGATIQNFLVEDRIGDMPYGIRFTGNRSEAKNVDVRNEVNSSQNTYAFYAEGTACRIQDCRVLPWSGNPLMGCYGIYGGGANFVVLNCVMEVTARGLYTDGNGGQYSNNQVICTASSDYGVYVGGSLSNVSNLSVLSALVMSGGVVYFVSCYITDLEVVASVASLGLVASGGIVGGCKISNFYLESCRCEILAGSQLANGFIDYNAADANAALLVKGDQCVMTALKIDRGGASQPCISAVDADECMVTGCILDNVGGPATAIENPSAGTSTDWLCSGNMVARATGLGNGWDIVGEKVI</sequence>
<dbReference type="InterPro" id="IPR011050">
    <property type="entry name" value="Pectin_lyase_fold/virulence"/>
</dbReference>
<dbReference type="EMBL" id="LAZR01011844">
    <property type="protein sequence ID" value="KKM57813.1"/>
    <property type="molecule type" value="Genomic_DNA"/>
</dbReference>
<reference evidence="1" key="1">
    <citation type="journal article" date="2015" name="Nature">
        <title>Complex archaea that bridge the gap between prokaryotes and eukaryotes.</title>
        <authorList>
            <person name="Spang A."/>
            <person name="Saw J.H."/>
            <person name="Jorgensen S.L."/>
            <person name="Zaremba-Niedzwiedzka K."/>
            <person name="Martijn J."/>
            <person name="Lind A.E."/>
            <person name="van Eijk R."/>
            <person name="Schleper C."/>
            <person name="Guy L."/>
            <person name="Ettema T.J."/>
        </authorList>
    </citation>
    <scope>NUCLEOTIDE SEQUENCE</scope>
</reference>
<accession>A0A0F9JBG6</accession>
<proteinExistence type="predicted"/>
<gene>
    <name evidence="1" type="ORF">LCGC14_1550380</name>
</gene>
<name>A0A0F9JBG6_9ZZZZ</name>
<evidence type="ECO:0000313" key="1">
    <source>
        <dbReference type="EMBL" id="KKM57813.1"/>
    </source>
</evidence>
<organism evidence="1">
    <name type="scientific">marine sediment metagenome</name>
    <dbReference type="NCBI Taxonomy" id="412755"/>
    <lineage>
        <taxon>unclassified sequences</taxon>
        <taxon>metagenomes</taxon>
        <taxon>ecological metagenomes</taxon>
    </lineage>
</organism>